<dbReference type="EC" id="1.2.1.-" evidence="3"/>
<dbReference type="SUPFAM" id="SSF53720">
    <property type="entry name" value="ALDH-like"/>
    <property type="match status" value="1"/>
</dbReference>
<organism evidence="3 4">
    <name type="scientific">Sorangium cellulosum</name>
    <name type="common">Polyangium cellulosum</name>
    <dbReference type="NCBI Taxonomy" id="56"/>
    <lineage>
        <taxon>Bacteria</taxon>
        <taxon>Pseudomonadati</taxon>
        <taxon>Myxococcota</taxon>
        <taxon>Polyangia</taxon>
        <taxon>Polyangiales</taxon>
        <taxon>Polyangiaceae</taxon>
        <taxon>Sorangium</taxon>
    </lineage>
</organism>
<dbReference type="GO" id="GO:0016620">
    <property type="term" value="F:oxidoreductase activity, acting on the aldehyde or oxo group of donors, NAD or NADP as acceptor"/>
    <property type="evidence" value="ECO:0007669"/>
    <property type="project" value="InterPro"/>
</dbReference>
<evidence type="ECO:0000259" key="2">
    <source>
        <dbReference type="Pfam" id="PF00171"/>
    </source>
</evidence>
<dbReference type="InterPro" id="IPR016161">
    <property type="entry name" value="Ald_DH/histidinol_DH"/>
</dbReference>
<dbReference type="RefSeq" id="WP_129347890.1">
    <property type="nucleotide sequence ID" value="NZ_CP012670.1"/>
</dbReference>
<dbReference type="AlphaFoldDB" id="A0A4P2Q0Q7"/>
<dbReference type="Pfam" id="PF00171">
    <property type="entry name" value="Aldedh"/>
    <property type="match status" value="1"/>
</dbReference>
<dbReference type="NCBIfam" id="NF008868">
    <property type="entry name" value="PRK11903.1"/>
    <property type="match status" value="1"/>
</dbReference>
<dbReference type="InterPro" id="IPR016162">
    <property type="entry name" value="Ald_DH_N"/>
</dbReference>
<evidence type="ECO:0000313" key="3">
    <source>
        <dbReference type="EMBL" id="AUX22785.1"/>
    </source>
</evidence>
<evidence type="ECO:0000256" key="1">
    <source>
        <dbReference type="ARBA" id="ARBA00023002"/>
    </source>
</evidence>
<dbReference type="InterPro" id="IPR016163">
    <property type="entry name" value="Ald_DH_C"/>
</dbReference>
<accession>A0A4P2Q0Q7</accession>
<sequence>MERLESYVAGEWTPGRGPAHVLVNPATEEPLAETSTEGIDLAAAVAFARTEGGPSLRALTFAERGELLRAMSRAAHAQRDALLEVAVRNGGNTRGDAKFDVDGAIGTLAYYADLGAQLGDARLLADGDGVQLGRSPRFFGQHVLVPRPGVAVHINAFNFPAWGLAEKAACALLAGMPVITKPATSTALVAFRLMRIFTERAPLPRGALSFLAGPPGDLLSHLGGEDVVAFTGSSATGATLRLLPNLARESVRINVEADSLNGAVLGPDVAPGSETYAMFLRDVVRDMTQKAGQKCTAIRRIFVPAAVLATVQGDLVERLRDARVGDPAQDGVTVGPLTTAEQLRGVRAGIERIAACATVAIGGTGPFEKIGAPEGKGYFVPPTLLVAADPDGAPAAHEHEVFGPVATLFPYDAGAGHAVALLRRGRGSLVCSVYSDDRGFAAEVLLGAAPYHGRVLLGSERIADQAPGPGTVLPQTIHGGPGRAGGGEELGGLRGLHLYAQRTAVQGSRPILEAILGTRAEPRPAAAKP</sequence>
<proteinExistence type="predicted"/>
<dbReference type="OrthoDB" id="9759612at2"/>
<dbReference type="Gene3D" id="3.40.605.10">
    <property type="entry name" value="Aldehyde Dehydrogenase, Chain A, domain 1"/>
    <property type="match status" value="1"/>
</dbReference>
<reference evidence="3 4" key="1">
    <citation type="submission" date="2015-09" db="EMBL/GenBank/DDBJ databases">
        <title>Sorangium comparison.</title>
        <authorList>
            <person name="Zaburannyi N."/>
            <person name="Bunk B."/>
            <person name="Overmann J."/>
            <person name="Mueller R."/>
        </authorList>
    </citation>
    <scope>NUCLEOTIDE SEQUENCE [LARGE SCALE GENOMIC DNA]</scope>
    <source>
        <strain evidence="3 4">So ceGT47</strain>
    </source>
</reference>
<gene>
    <name evidence="3" type="primary">aldA</name>
    <name evidence="3" type="ORF">SOCEGT47_032950</name>
</gene>
<name>A0A4P2Q0Q7_SORCE</name>
<evidence type="ECO:0000313" key="4">
    <source>
        <dbReference type="Proteomes" id="UP000295781"/>
    </source>
</evidence>
<dbReference type="EMBL" id="CP012670">
    <property type="protein sequence ID" value="AUX22785.1"/>
    <property type="molecule type" value="Genomic_DNA"/>
</dbReference>
<dbReference type="Proteomes" id="UP000295781">
    <property type="component" value="Chromosome"/>
</dbReference>
<keyword evidence="1 3" id="KW-0560">Oxidoreductase</keyword>
<dbReference type="Gene3D" id="3.40.309.10">
    <property type="entry name" value="Aldehyde Dehydrogenase, Chain A, domain 2"/>
    <property type="match status" value="1"/>
</dbReference>
<dbReference type="PANTHER" id="PTHR43111">
    <property type="entry name" value="ALDEHYDE DEHYDROGENASE B-RELATED"/>
    <property type="match status" value="1"/>
</dbReference>
<dbReference type="PANTHER" id="PTHR43111:SF1">
    <property type="entry name" value="ALDEHYDE DEHYDROGENASE B-RELATED"/>
    <property type="match status" value="1"/>
</dbReference>
<dbReference type="InterPro" id="IPR015590">
    <property type="entry name" value="Aldehyde_DH_dom"/>
</dbReference>
<protein>
    <submittedName>
        <fullName evidence="3">Aldehyde dehydrogenase</fullName>
        <ecNumber evidence="3">1.2.1.-</ecNumber>
    </submittedName>
</protein>
<feature type="domain" description="Aldehyde dehydrogenase" evidence="2">
    <location>
        <begin position="13"/>
        <end position="443"/>
    </location>
</feature>